<dbReference type="Pfam" id="PF06568">
    <property type="entry name" value="YjiS-like"/>
    <property type="match status" value="1"/>
</dbReference>
<name>A0A1R3X864_9RHOB</name>
<feature type="domain" description="YjiS-like" evidence="1">
    <location>
        <begin position="29"/>
        <end position="63"/>
    </location>
</feature>
<gene>
    <name evidence="2" type="ORF">SAMN05421849_2464</name>
</gene>
<dbReference type="Proteomes" id="UP000192455">
    <property type="component" value="Unassembled WGS sequence"/>
</dbReference>
<evidence type="ECO:0000259" key="1">
    <source>
        <dbReference type="Pfam" id="PF06568"/>
    </source>
</evidence>
<dbReference type="STRING" id="515897.SAMN05421849_2464"/>
<keyword evidence="3" id="KW-1185">Reference proteome</keyword>
<evidence type="ECO:0000313" key="3">
    <source>
        <dbReference type="Proteomes" id="UP000192455"/>
    </source>
</evidence>
<reference evidence="2 3" key="1">
    <citation type="submission" date="2017-01" db="EMBL/GenBank/DDBJ databases">
        <authorList>
            <person name="Mah S.A."/>
            <person name="Swanson W.J."/>
            <person name="Moy G.W."/>
            <person name="Vacquier V.D."/>
        </authorList>
    </citation>
    <scope>NUCLEOTIDE SEQUENCE [LARGE SCALE GENOMIC DNA]</scope>
    <source>
        <strain evidence="2 3">DSM 21219</strain>
    </source>
</reference>
<organism evidence="2 3">
    <name type="scientific">Pontibaca methylaminivorans</name>
    <dbReference type="NCBI Taxonomy" id="515897"/>
    <lineage>
        <taxon>Bacteria</taxon>
        <taxon>Pseudomonadati</taxon>
        <taxon>Pseudomonadota</taxon>
        <taxon>Alphaproteobacteria</taxon>
        <taxon>Rhodobacterales</taxon>
        <taxon>Roseobacteraceae</taxon>
        <taxon>Pontibaca</taxon>
    </lineage>
</organism>
<dbReference type="OrthoDB" id="8116725at2"/>
<evidence type="ECO:0000313" key="2">
    <source>
        <dbReference type="EMBL" id="SIT86941.1"/>
    </source>
</evidence>
<dbReference type="EMBL" id="FTPS01000003">
    <property type="protein sequence ID" value="SIT86941.1"/>
    <property type="molecule type" value="Genomic_DNA"/>
</dbReference>
<proteinExistence type="predicted"/>
<protein>
    <recommendedName>
        <fullName evidence="1">YjiS-like domain-containing protein</fullName>
    </recommendedName>
</protein>
<dbReference type="InterPro" id="IPR009506">
    <property type="entry name" value="YjiS-like"/>
</dbReference>
<dbReference type="RefSeq" id="WP_076650350.1">
    <property type="nucleotide sequence ID" value="NZ_FTPS01000003.1"/>
</dbReference>
<accession>A0A1R3X864</accession>
<dbReference type="AlphaFoldDB" id="A0A1R3X864"/>
<sequence length="72" mass="7714">MAAFDTTRTNYGAPGFLGRAGAMFTAVHAGIASWNDGRSARKALGRLSDRQLEDIGLVRGDIELIAAGKHRR</sequence>